<evidence type="ECO:0000256" key="3">
    <source>
        <dbReference type="ARBA" id="ARBA00023163"/>
    </source>
</evidence>
<sequence>MSTDDVGAPLSDRAYRHLAEAIIRGDIPPGAKLSEPDLSRRLGISRGPLREAVRQLEERGLVRRRPRAGVTAVRLSDAEILDLFIAREPLEGMAARLAAERATPPDIARLRAILREEEDDPRGTNRRFHAEVARLSGSARILAILESDLYRLIRNWNHGTRIAAGRGARAAEEHRRITDAIADHDGELAELLTRRHIAAARAVMHASLLAGRPHDTREEEA</sequence>
<comment type="caution">
    <text evidence="5">The sequence shown here is derived from an EMBL/GenBank/DDBJ whole genome shotgun (WGS) entry which is preliminary data.</text>
</comment>
<dbReference type="InterPro" id="IPR036388">
    <property type="entry name" value="WH-like_DNA-bd_sf"/>
</dbReference>
<accession>A0A840AJE8</accession>
<evidence type="ECO:0000313" key="6">
    <source>
        <dbReference type="Proteomes" id="UP000553193"/>
    </source>
</evidence>
<dbReference type="SUPFAM" id="SSF48008">
    <property type="entry name" value="GntR ligand-binding domain-like"/>
    <property type="match status" value="1"/>
</dbReference>
<dbReference type="PROSITE" id="PS50949">
    <property type="entry name" value="HTH_GNTR"/>
    <property type="match status" value="1"/>
</dbReference>
<dbReference type="SUPFAM" id="SSF46785">
    <property type="entry name" value="Winged helix' DNA-binding domain"/>
    <property type="match status" value="1"/>
</dbReference>
<evidence type="ECO:0000313" key="5">
    <source>
        <dbReference type="EMBL" id="MBB3900165.1"/>
    </source>
</evidence>
<dbReference type="PANTHER" id="PTHR43537">
    <property type="entry name" value="TRANSCRIPTIONAL REGULATOR, GNTR FAMILY"/>
    <property type="match status" value="1"/>
</dbReference>
<dbReference type="PRINTS" id="PR00033">
    <property type="entry name" value="HTHASNC"/>
</dbReference>
<keyword evidence="1" id="KW-0805">Transcription regulation</keyword>
<dbReference type="CDD" id="cd07377">
    <property type="entry name" value="WHTH_GntR"/>
    <property type="match status" value="1"/>
</dbReference>
<reference evidence="5 6" key="1">
    <citation type="submission" date="2020-08" db="EMBL/GenBank/DDBJ databases">
        <title>Genomic Encyclopedia of Type Strains, Phase IV (KMG-IV): sequencing the most valuable type-strain genomes for metagenomic binning, comparative biology and taxonomic classification.</title>
        <authorList>
            <person name="Goeker M."/>
        </authorList>
    </citation>
    <scope>NUCLEOTIDE SEQUENCE [LARGE SCALE GENOMIC DNA]</scope>
    <source>
        <strain evidence="5 6">DSM 19979</strain>
    </source>
</reference>
<dbReference type="AlphaFoldDB" id="A0A840AJE8"/>
<organism evidence="5 6">
    <name type="scientific">Roseococcus suduntuyensis</name>
    <dbReference type="NCBI Taxonomy" id="455361"/>
    <lineage>
        <taxon>Bacteria</taxon>
        <taxon>Pseudomonadati</taxon>
        <taxon>Pseudomonadota</taxon>
        <taxon>Alphaproteobacteria</taxon>
        <taxon>Acetobacterales</taxon>
        <taxon>Roseomonadaceae</taxon>
        <taxon>Roseococcus</taxon>
    </lineage>
</organism>
<dbReference type="PANTHER" id="PTHR43537:SF49">
    <property type="entry name" value="TRANSCRIPTIONAL REGULATORY PROTEIN"/>
    <property type="match status" value="1"/>
</dbReference>
<feature type="domain" description="HTH gntR-type" evidence="4">
    <location>
        <begin position="8"/>
        <end position="75"/>
    </location>
</feature>
<dbReference type="InterPro" id="IPR000485">
    <property type="entry name" value="AsnC-type_HTH_dom"/>
</dbReference>
<keyword evidence="3" id="KW-0804">Transcription</keyword>
<dbReference type="GO" id="GO:0003700">
    <property type="term" value="F:DNA-binding transcription factor activity"/>
    <property type="evidence" value="ECO:0007669"/>
    <property type="project" value="InterPro"/>
</dbReference>
<dbReference type="InterPro" id="IPR011711">
    <property type="entry name" value="GntR_C"/>
</dbReference>
<dbReference type="InterPro" id="IPR036390">
    <property type="entry name" value="WH_DNA-bd_sf"/>
</dbReference>
<dbReference type="InterPro" id="IPR000524">
    <property type="entry name" value="Tscrpt_reg_HTH_GntR"/>
</dbReference>
<dbReference type="Gene3D" id="1.10.10.10">
    <property type="entry name" value="Winged helix-like DNA-binding domain superfamily/Winged helix DNA-binding domain"/>
    <property type="match status" value="1"/>
</dbReference>
<evidence type="ECO:0000259" key="4">
    <source>
        <dbReference type="PROSITE" id="PS50949"/>
    </source>
</evidence>
<dbReference type="RefSeq" id="WP_207018322.1">
    <property type="nucleotide sequence ID" value="NZ_JACIDJ010000008.1"/>
</dbReference>
<dbReference type="SMART" id="SM00345">
    <property type="entry name" value="HTH_GNTR"/>
    <property type="match status" value="1"/>
</dbReference>
<protein>
    <submittedName>
        <fullName evidence="5">DNA-binding GntR family transcriptional regulator</fullName>
    </submittedName>
</protein>
<keyword evidence="2 5" id="KW-0238">DNA-binding</keyword>
<dbReference type="Pfam" id="PF00392">
    <property type="entry name" value="GntR"/>
    <property type="match status" value="1"/>
</dbReference>
<dbReference type="GO" id="GO:0043565">
    <property type="term" value="F:sequence-specific DNA binding"/>
    <property type="evidence" value="ECO:0007669"/>
    <property type="project" value="InterPro"/>
</dbReference>
<proteinExistence type="predicted"/>
<dbReference type="Proteomes" id="UP000553193">
    <property type="component" value="Unassembled WGS sequence"/>
</dbReference>
<dbReference type="SMART" id="SM00895">
    <property type="entry name" value="FCD"/>
    <property type="match status" value="1"/>
</dbReference>
<evidence type="ECO:0000256" key="1">
    <source>
        <dbReference type="ARBA" id="ARBA00023015"/>
    </source>
</evidence>
<keyword evidence="6" id="KW-1185">Reference proteome</keyword>
<evidence type="ECO:0000256" key="2">
    <source>
        <dbReference type="ARBA" id="ARBA00023125"/>
    </source>
</evidence>
<dbReference type="InterPro" id="IPR008920">
    <property type="entry name" value="TF_FadR/GntR_C"/>
</dbReference>
<dbReference type="Gene3D" id="1.20.120.530">
    <property type="entry name" value="GntR ligand-binding domain-like"/>
    <property type="match status" value="1"/>
</dbReference>
<dbReference type="PRINTS" id="PR00035">
    <property type="entry name" value="HTHGNTR"/>
</dbReference>
<name>A0A840AJE8_9PROT</name>
<dbReference type="Pfam" id="PF07729">
    <property type="entry name" value="FCD"/>
    <property type="match status" value="1"/>
</dbReference>
<gene>
    <name evidence="5" type="ORF">GGQ83_003635</name>
</gene>
<dbReference type="EMBL" id="JACIDJ010000008">
    <property type="protein sequence ID" value="MBB3900165.1"/>
    <property type="molecule type" value="Genomic_DNA"/>
</dbReference>